<sequence>MARIDDLDADGGGVDVGLALPGAATGVPGPALFGHQTQDGAVLIDDIVGRDLGLGVAQAGDRRLGGLHAGIVQHQHVRRAAPGVEVRGRRVGVDAVGHPGVAHLLGVNDAVVATTARRHGATGAQGETGEEDQHPGHQGDHGHGGGGEDGQKRADRDGQGGGDQARDPDEGRQQAGTGPTARIETQLAHRVGVDHELKASLSVLMNASGAMSVHRPERSMHCDITHQSHLLSRRSFRRPADPPGPPSRGCASGRSRRGSAWPGRRDRPSPGRP</sequence>
<proteinExistence type="predicted"/>
<feature type="region of interest" description="Disordered" evidence="1">
    <location>
        <begin position="228"/>
        <end position="273"/>
    </location>
</feature>
<keyword evidence="2" id="KW-1185">Reference proteome</keyword>
<dbReference type="WBParaSite" id="PTRK_0001477300.1">
    <property type="protein sequence ID" value="PTRK_0001477300.1"/>
    <property type="gene ID" value="PTRK_0001477300"/>
</dbReference>
<dbReference type="Proteomes" id="UP000038045">
    <property type="component" value="Unplaced"/>
</dbReference>
<feature type="compositionally biased region" description="Basic and acidic residues" evidence="1">
    <location>
        <begin position="131"/>
        <end position="143"/>
    </location>
</feature>
<dbReference type="AlphaFoldDB" id="A0A0N5A0A3"/>
<feature type="region of interest" description="Disordered" evidence="1">
    <location>
        <begin position="117"/>
        <end position="183"/>
    </location>
</feature>
<evidence type="ECO:0000313" key="2">
    <source>
        <dbReference type="Proteomes" id="UP000038045"/>
    </source>
</evidence>
<feature type="compositionally biased region" description="Low complexity" evidence="1">
    <location>
        <begin position="117"/>
        <end position="127"/>
    </location>
</feature>
<feature type="compositionally biased region" description="Basic and acidic residues" evidence="1">
    <location>
        <begin position="149"/>
        <end position="172"/>
    </location>
</feature>
<protein>
    <submittedName>
        <fullName evidence="3">PE-PGRS family protein</fullName>
    </submittedName>
</protein>
<feature type="compositionally biased region" description="Basic and acidic residues" evidence="1">
    <location>
        <begin position="263"/>
        <end position="273"/>
    </location>
</feature>
<feature type="compositionally biased region" description="Low complexity" evidence="1">
    <location>
        <begin position="247"/>
        <end position="262"/>
    </location>
</feature>
<evidence type="ECO:0000313" key="3">
    <source>
        <dbReference type="WBParaSite" id="PTRK_0001477300.1"/>
    </source>
</evidence>
<accession>A0A0N5A0A3</accession>
<reference evidence="3" key="1">
    <citation type="submission" date="2017-02" db="UniProtKB">
        <authorList>
            <consortium name="WormBaseParasite"/>
        </authorList>
    </citation>
    <scope>IDENTIFICATION</scope>
</reference>
<organism evidence="2 3">
    <name type="scientific">Parastrongyloides trichosuri</name>
    <name type="common">Possum-specific nematode worm</name>
    <dbReference type="NCBI Taxonomy" id="131310"/>
    <lineage>
        <taxon>Eukaryota</taxon>
        <taxon>Metazoa</taxon>
        <taxon>Ecdysozoa</taxon>
        <taxon>Nematoda</taxon>
        <taxon>Chromadorea</taxon>
        <taxon>Rhabditida</taxon>
        <taxon>Tylenchina</taxon>
        <taxon>Panagrolaimomorpha</taxon>
        <taxon>Strongyloidoidea</taxon>
        <taxon>Strongyloididae</taxon>
        <taxon>Parastrongyloides</taxon>
    </lineage>
</organism>
<name>A0A0N5A0A3_PARTI</name>
<evidence type="ECO:0000256" key="1">
    <source>
        <dbReference type="SAM" id="MobiDB-lite"/>
    </source>
</evidence>